<keyword evidence="5" id="KW-0472">Membrane</keyword>
<keyword evidence="7" id="KW-1185">Reference proteome</keyword>
<evidence type="ECO:0000313" key="7">
    <source>
        <dbReference type="Proteomes" id="UP001632037"/>
    </source>
</evidence>
<dbReference type="Proteomes" id="UP001632037">
    <property type="component" value="Unassembled WGS sequence"/>
</dbReference>
<accession>A0ABD3EZY4</accession>
<dbReference type="AlphaFoldDB" id="A0ABD3EZY4"/>
<keyword evidence="2" id="KW-0813">Transport</keyword>
<dbReference type="EMBL" id="JBIMZQ010000044">
    <property type="protein sequence ID" value="KAL3659841.1"/>
    <property type="molecule type" value="Genomic_DNA"/>
</dbReference>
<organism evidence="6 7">
    <name type="scientific">Phytophthora oleae</name>
    <dbReference type="NCBI Taxonomy" id="2107226"/>
    <lineage>
        <taxon>Eukaryota</taxon>
        <taxon>Sar</taxon>
        <taxon>Stramenopiles</taxon>
        <taxon>Oomycota</taxon>
        <taxon>Peronosporomycetes</taxon>
        <taxon>Peronosporales</taxon>
        <taxon>Peronosporaceae</taxon>
        <taxon>Phytophthora</taxon>
    </lineage>
</organism>
<name>A0ABD3EZY4_9STRA</name>
<comment type="subcellular location">
    <subcellularLocation>
        <location evidence="1">Membrane</location>
        <topology evidence="1">Multi-pass membrane protein</topology>
    </subcellularLocation>
</comment>
<gene>
    <name evidence="6" type="ORF">V7S43_015143</name>
</gene>
<dbReference type="PANTHER" id="PTHR31585">
    <property type="entry name" value="FOLATE-BIOPTERIN TRANSPORTER 1, CHLOROPLASTIC"/>
    <property type="match status" value="1"/>
</dbReference>
<dbReference type="InterPro" id="IPR039309">
    <property type="entry name" value="BT1"/>
</dbReference>
<evidence type="ECO:0000313" key="6">
    <source>
        <dbReference type="EMBL" id="KAL3659841.1"/>
    </source>
</evidence>
<proteinExistence type="predicted"/>
<keyword evidence="4" id="KW-1133">Transmembrane helix</keyword>
<reference evidence="6 7" key="1">
    <citation type="submission" date="2024-09" db="EMBL/GenBank/DDBJ databases">
        <title>Genome sequencing and assembly of Phytophthora oleae, isolate VK10A, causative agent of rot of olive drupes.</title>
        <authorList>
            <person name="Conti Taguali S."/>
            <person name="Riolo M."/>
            <person name="La Spada F."/>
            <person name="Cacciola S.O."/>
            <person name="Dionisio G."/>
        </authorList>
    </citation>
    <scope>NUCLEOTIDE SEQUENCE [LARGE SCALE GENOMIC DNA]</scope>
    <source>
        <strain evidence="6 7">VK10A</strain>
    </source>
</reference>
<dbReference type="GO" id="GO:0016020">
    <property type="term" value="C:membrane"/>
    <property type="evidence" value="ECO:0007669"/>
    <property type="project" value="UniProtKB-SubCell"/>
</dbReference>
<evidence type="ECO:0000256" key="5">
    <source>
        <dbReference type="ARBA" id="ARBA00023136"/>
    </source>
</evidence>
<evidence type="ECO:0000256" key="2">
    <source>
        <dbReference type="ARBA" id="ARBA00022448"/>
    </source>
</evidence>
<keyword evidence="3" id="KW-0812">Transmembrane</keyword>
<evidence type="ECO:0000256" key="4">
    <source>
        <dbReference type="ARBA" id="ARBA00022989"/>
    </source>
</evidence>
<protein>
    <recommendedName>
        <fullName evidence="8">Amino acid transporter transmembrane domain-containing protein</fullName>
    </recommendedName>
</protein>
<dbReference type="PANTHER" id="PTHR31585:SF5">
    <property type="entry name" value="RNA-BINDING S4 DOMAIN-CONTAINING PROTEIN"/>
    <property type="match status" value="1"/>
</dbReference>
<evidence type="ECO:0000256" key="3">
    <source>
        <dbReference type="ARBA" id="ARBA00022692"/>
    </source>
</evidence>
<comment type="caution">
    <text evidence="6">The sequence shown here is derived from an EMBL/GenBank/DDBJ whole genome shotgun (WGS) entry which is preliminary data.</text>
</comment>
<evidence type="ECO:0000256" key="1">
    <source>
        <dbReference type="ARBA" id="ARBA00004141"/>
    </source>
</evidence>
<sequence length="117" mass="12986">MPIGKLYYTVSFDRDIAVTDYTSEIEARINYNATSEGAKYVILMFFAAVGYVISDVCADSITCELAQREPLDKRGKTQSCIYTVRTAVVIICEIIVGLCFNGEEYGGDFDFSLSFPS</sequence>
<evidence type="ECO:0008006" key="8">
    <source>
        <dbReference type="Google" id="ProtNLM"/>
    </source>
</evidence>